<protein>
    <recommendedName>
        <fullName evidence="4">DUF1585 domain-containing protein</fullName>
    </recommendedName>
</protein>
<feature type="signal peptide" evidence="1">
    <location>
        <begin position="1"/>
        <end position="29"/>
    </location>
</feature>
<dbReference type="AlphaFoldDB" id="A0AAN2BJ98"/>
<accession>A0AAN2BJ98</accession>
<keyword evidence="3" id="KW-1185">Reference proteome</keyword>
<reference evidence="2 3" key="1">
    <citation type="journal article" date="2022" name="IScience">
        <title>An ultrasensitive nanofiber-based assay for enzymatic hydrolysis and deep-sea microbial degradation of cellulose.</title>
        <authorList>
            <person name="Tsudome M."/>
            <person name="Tachioka M."/>
            <person name="Miyazaki M."/>
            <person name="Uchimura K."/>
            <person name="Tsuda M."/>
            <person name="Takaki Y."/>
            <person name="Deguchi S."/>
        </authorList>
    </citation>
    <scope>NUCLEOTIDE SEQUENCE [LARGE SCALE GENOMIC DNA]</scope>
    <source>
        <strain evidence="2 3">GE09</strain>
    </source>
</reference>
<keyword evidence="1" id="KW-0732">Signal</keyword>
<dbReference type="RefSeq" id="WP_420828086.1">
    <property type="nucleotide sequence ID" value="NZ_AP023086.1"/>
</dbReference>
<evidence type="ECO:0000313" key="2">
    <source>
        <dbReference type="EMBL" id="BCD96737.1"/>
    </source>
</evidence>
<dbReference type="Proteomes" id="UP001320119">
    <property type="component" value="Chromosome"/>
</dbReference>
<gene>
    <name evidence="2" type="ORF">MARGE09_P0937</name>
</gene>
<name>A0AAN2BJ98_9GAMM</name>
<feature type="chain" id="PRO_5042823143" description="DUF1585 domain-containing protein" evidence="1">
    <location>
        <begin position="30"/>
        <end position="411"/>
    </location>
</feature>
<evidence type="ECO:0000313" key="3">
    <source>
        <dbReference type="Proteomes" id="UP001320119"/>
    </source>
</evidence>
<organism evidence="2 3">
    <name type="scientific">Marinagarivorans cellulosilyticus</name>
    <dbReference type="NCBI Taxonomy" id="2721545"/>
    <lineage>
        <taxon>Bacteria</taxon>
        <taxon>Pseudomonadati</taxon>
        <taxon>Pseudomonadota</taxon>
        <taxon>Gammaproteobacteria</taxon>
        <taxon>Cellvibrionales</taxon>
        <taxon>Cellvibrionaceae</taxon>
        <taxon>Marinagarivorans</taxon>
    </lineage>
</organism>
<sequence length="411" mass="44814">MLNIKRLFNPVARGVIVGSLGLATMWANAGPVEQAKRLHERIAGVPPSPQTNVLEQMRQLIADGDPQAAALIAMDNDNFYDVTLVNWAAPWTNRDRSVFVPFNDYIATVVGLVRDSADFRSVLFDDVIYVGQGVTPAYSNTGNGHYEAIAEQALPLKTTLVRALQSATTGLPAEATAGVITSRAASQAFFKAGTNRAQLRFTLLNHLCLDLEQLHDVTRAPDRIRQDVSRSPGGDSRAFLNGCLGCHNGMDPLAQAFAYYNYNYDADNDPDGLNGFLEYNVDGELDPETGTRVQAKYHINSTTFKPGYVTPDDKWDNYWRAGVNARLGWDTTLPEAGSGFGAKSMAKELAYSEAFSSCQATKAFNAMCFREPESGTDRAHITTMVTNFKAANYNAKTLFGDAAVYCMGGNN</sequence>
<dbReference type="KEGG" id="marq:MARGE09_P0937"/>
<proteinExistence type="predicted"/>
<evidence type="ECO:0008006" key="4">
    <source>
        <dbReference type="Google" id="ProtNLM"/>
    </source>
</evidence>
<evidence type="ECO:0000256" key="1">
    <source>
        <dbReference type="SAM" id="SignalP"/>
    </source>
</evidence>
<dbReference type="EMBL" id="AP023086">
    <property type="protein sequence ID" value="BCD96737.1"/>
    <property type="molecule type" value="Genomic_DNA"/>
</dbReference>